<proteinExistence type="predicted"/>
<organism evidence="2 3">
    <name type="scientific">Tuber aestivum</name>
    <name type="common">summer truffle</name>
    <dbReference type="NCBI Taxonomy" id="59557"/>
    <lineage>
        <taxon>Eukaryota</taxon>
        <taxon>Fungi</taxon>
        <taxon>Dikarya</taxon>
        <taxon>Ascomycota</taxon>
        <taxon>Pezizomycotina</taxon>
        <taxon>Pezizomycetes</taxon>
        <taxon>Pezizales</taxon>
        <taxon>Tuberaceae</taxon>
        <taxon>Tuber</taxon>
    </lineage>
</organism>
<keyword evidence="3" id="KW-1185">Reference proteome</keyword>
<feature type="region of interest" description="Disordered" evidence="1">
    <location>
        <begin position="20"/>
        <end position="113"/>
    </location>
</feature>
<dbReference type="EMBL" id="LN890946">
    <property type="protein sequence ID" value="CUS15487.1"/>
    <property type="molecule type" value="Genomic_DNA"/>
</dbReference>
<accession>A0A292Q9V0</accession>
<reference evidence="2" key="1">
    <citation type="submission" date="2015-10" db="EMBL/GenBank/DDBJ databases">
        <authorList>
            <person name="Regsiter A."/>
            <person name="william w."/>
        </authorList>
    </citation>
    <scope>NUCLEOTIDE SEQUENCE</scope>
    <source>
        <strain evidence="2">Montdore</strain>
    </source>
</reference>
<gene>
    <name evidence="2" type="ORF">GSTUAT00000420001</name>
</gene>
<evidence type="ECO:0000256" key="1">
    <source>
        <dbReference type="SAM" id="MobiDB-lite"/>
    </source>
</evidence>
<dbReference type="AlphaFoldDB" id="A0A292Q9V0"/>
<evidence type="ECO:0000313" key="3">
    <source>
        <dbReference type="Proteomes" id="UP001412239"/>
    </source>
</evidence>
<protein>
    <submittedName>
        <fullName evidence="2">Uncharacterized protein</fullName>
    </submittedName>
</protein>
<sequence length="113" mass="11831">MEAKGNGRAVGSSVMSLVTMGQSRQAEERGKLSAVRCAQEKSEGEEIGEMESGEGGIDESLSDCTGGGAIEKAGGREDELLDRNPGGGDDDNGNDNGQTGYRFERTKRNAGMQ</sequence>
<evidence type="ECO:0000313" key="2">
    <source>
        <dbReference type="EMBL" id="CUS15487.1"/>
    </source>
</evidence>
<feature type="compositionally biased region" description="Acidic residues" evidence="1">
    <location>
        <begin position="45"/>
        <end position="61"/>
    </location>
</feature>
<feature type="compositionally biased region" description="Basic and acidic residues" evidence="1">
    <location>
        <begin position="73"/>
        <end position="82"/>
    </location>
</feature>
<dbReference type="Proteomes" id="UP001412239">
    <property type="component" value="Unassembled WGS sequence"/>
</dbReference>
<name>A0A292Q9V0_9PEZI</name>